<dbReference type="InterPro" id="IPR005000">
    <property type="entry name" value="Aldolase/citrate-lyase_domain"/>
</dbReference>
<dbReference type="eggNOG" id="COG3836">
    <property type="taxonomic scope" value="Bacteria"/>
</dbReference>
<sequence>MNQYERKMLDLLKRGKQELGYVGVKAEFEAEGTRTDELLRLIELARKAGLNVGLKIGGCEAMRDLMESKQYGVEYIIAPMIESGYALSKFIDAKNKVYSKDEQRDTRFLFNVETKSAFGCMDELVQIAAQPGGADGVVFGRVDFSLSMGLTRDDINDPKVTSYCLEVSEACKRSGLDFVVGGGVSMDALSIMKELNSSHLSRFETRKIIFDAAMMENADVHNGLLQAVHFELLWLLNKREYYSCILKEDAKRIEMLERRWHVLSADEKASTSTYVNQPNI</sequence>
<dbReference type="GO" id="GO:0046872">
    <property type="term" value="F:metal ion binding"/>
    <property type="evidence" value="ECO:0007669"/>
    <property type="project" value="UniProtKB-KW"/>
</dbReference>
<dbReference type="AlphaFoldDB" id="Q3SHP6"/>
<dbReference type="OrthoDB" id="86160at2"/>
<reference evidence="3 4" key="1">
    <citation type="journal article" date="2006" name="J. Bacteriol.">
        <title>The genome sequence of the obligately chemolithoautotrophic, facultatively anaerobic bacterium Thiobacillus denitrificans.</title>
        <authorList>
            <person name="Beller H.R."/>
            <person name="Chain P.S."/>
            <person name="Letain T.E."/>
            <person name="Chakicherla A."/>
            <person name="Larimer F.W."/>
            <person name="Richardson P.M."/>
            <person name="Coleman M.A."/>
            <person name="Wood A.P."/>
            <person name="Kelly D.P."/>
        </authorList>
    </citation>
    <scope>NUCLEOTIDE SEQUENCE [LARGE SCALE GENOMIC DNA]</scope>
    <source>
        <strain evidence="3 4">ATCC 25259</strain>
    </source>
</reference>
<keyword evidence="4" id="KW-1185">Reference proteome</keyword>
<dbReference type="KEGG" id="tbd:Tbd_1887"/>
<dbReference type="EMBL" id="CP000116">
    <property type="protein sequence ID" value="AAZ97840.1"/>
    <property type="molecule type" value="Genomic_DNA"/>
</dbReference>
<evidence type="ECO:0000256" key="1">
    <source>
        <dbReference type="ARBA" id="ARBA00022723"/>
    </source>
</evidence>
<dbReference type="SMR" id="Q3SHP6"/>
<dbReference type="Pfam" id="PF03328">
    <property type="entry name" value="HpcH_HpaI"/>
    <property type="match status" value="1"/>
</dbReference>
<evidence type="ECO:0000259" key="2">
    <source>
        <dbReference type="Pfam" id="PF03328"/>
    </source>
</evidence>
<accession>Q3SHP6</accession>
<dbReference type="GO" id="GO:0003824">
    <property type="term" value="F:catalytic activity"/>
    <property type="evidence" value="ECO:0007669"/>
    <property type="project" value="InterPro"/>
</dbReference>
<dbReference type="SUPFAM" id="SSF51621">
    <property type="entry name" value="Phosphoenolpyruvate/pyruvate domain"/>
    <property type="match status" value="1"/>
</dbReference>
<evidence type="ECO:0000313" key="3">
    <source>
        <dbReference type="EMBL" id="AAZ97840.1"/>
    </source>
</evidence>
<dbReference type="STRING" id="292415.Tbd_1887"/>
<dbReference type="InterPro" id="IPR015813">
    <property type="entry name" value="Pyrv/PenolPyrv_kinase-like_dom"/>
</dbReference>
<name>Q3SHP6_THIDA</name>
<dbReference type="Proteomes" id="UP000008291">
    <property type="component" value="Chromosome"/>
</dbReference>
<protein>
    <recommendedName>
        <fullName evidence="2">HpcH/HpaI aldolase/citrate lyase domain-containing protein</fullName>
    </recommendedName>
</protein>
<evidence type="ECO:0000313" key="4">
    <source>
        <dbReference type="Proteomes" id="UP000008291"/>
    </source>
</evidence>
<dbReference type="Gene3D" id="3.20.20.60">
    <property type="entry name" value="Phosphoenolpyruvate-binding domains"/>
    <property type="match status" value="1"/>
</dbReference>
<gene>
    <name evidence="3" type="ordered locus">Tbd_1887</name>
</gene>
<dbReference type="RefSeq" id="WP_011312399.1">
    <property type="nucleotide sequence ID" value="NC_007404.1"/>
</dbReference>
<feature type="domain" description="HpcH/HpaI aldolase/citrate lyase" evidence="2">
    <location>
        <begin position="68"/>
        <end position="178"/>
    </location>
</feature>
<dbReference type="HOGENOM" id="CLU_091711_0_0_4"/>
<dbReference type="InterPro" id="IPR040442">
    <property type="entry name" value="Pyrv_kinase-like_dom_sf"/>
</dbReference>
<keyword evidence="1" id="KW-0479">Metal-binding</keyword>
<organism evidence="3 4">
    <name type="scientific">Thiobacillus denitrificans (strain ATCC 25259 / T1)</name>
    <dbReference type="NCBI Taxonomy" id="292415"/>
    <lineage>
        <taxon>Bacteria</taxon>
        <taxon>Pseudomonadati</taxon>
        <taxon>Pseudomonadota</taxon>
        <taxon>Betaproteobacteria</taxon>
        <taxon>Nitrosomonadales</taxon>
        <taxon>Thiobacillaceae</taxon>
        <taxon>Thiobacillus</taxon>
    </lineage>
</organism>
<dbReference type="DNASU" id="3673997"/>
<proteinExistence type="predicted"/>